<keyword evidence="2" id="KW-0812">Transmembrane</keyword>
<proteinExistence type="predicted"/>
<evidence type="ECO:0000313" key="4">
    <source>
        <dbReference type="Proteomes" id="UP001596183"/>
    </source>
</evidence>
<dbReference type="Proteomes" id="UP001596183">
    <property type="component" value="Unassembled WGS sequence"/>
</dbReference>
<organism evidence="3 4">
    <name type="scientific">Streptomyces incanus</name>
    <dbReference type="NCBI Taxonomy" id="887453"/>
    <lineage>
        <taxon>Bacteria</taxon>
        <taxon>Bacillati</taxon>
        <taxon>Actinomycetota</taxon>
        <taxon>Actinomycetes</taxon>
        <taxon>Kitasatosporales</taxon>
        <taxon>Streptomycetaceae</taxon>
        <taxon>Streptomyces</taxon>
    </lineage>
</organism>
<feature type="compositionally biased region" description="Basic and acidic residues" evidence="1">
    <location>
        <begin position="75"/>
        <end position="91"/>
    </location>
</feature>
<evidence type="ECO:0000256" key="1">
    <source>
        <dbReference type="SAM" id="MobiDB-lite"/>
    </source>
</evidence>
<comment type="caution">
    <text evidence="3">The sequence shown here is derived from an EMBL/GenBank/DDBJ whole genome shotgun (WGS) entry which is preliminary data.</text>
</comment>
<evidence type="ECO:0000313" key="3">
    <source>
        <dbReference type="EMBL" id="MFC5674559.1"/>
    </source>
</evidence>
<keyword evidence="2" id="KW-1133">Transmembrane helix</keyword>
<feature type="region of interest" description="Disordered" evidence="1">
    <location>
        <begin position="75"/>
        <end position="109"/>
    </location>
</feature>
<protein>
    <recommendedName>
        <fullName evidence="5">Cation/H+ exchanger domain-containing protein</fullName>
    </recommendedName>
</protein>
<dbReference type="EMBL" id="JBHSPC010000118">
    <property type="protein sequence ID" value="MFC5674559.1"/>
    <property type="molecule type" value="Genomic_DNA"/>
</dbReference>
<keyword evidence="4" id="KW-1185">Reference proteome</keyword>
<feature type="transmembrane region" description="Helical" evidence="2">
    <location>
        <begin position="50"/>
        <end position="72"/>
    </location>
</feature>
<keyword evidence="2" id="KW-0472">Membrane</keyword>
<dbReference type="RefSeq" id="WP_381218805.1">
    <property type="nucleotide sequence ID" value="NZ_JBHSPC010000118.1"/>
</dbReference>
<evidence type="ECO:0000256" key="2">
    <source>
        <dbReference type="SAM" id="Phobius"/>
    </source>
</evidence>
<evidence type="ECO:0008006" key="5">
    <source>
        <dbReference type="Google" id="ProtNLM"/>
    </source>
</evidence>
<gene>
    <name evidence="3" type="ORF">ACFP2V_32165</name>
</gene>
<accession>A0ABW0XXW3</accession>
<name>A0ABW0XXW3_9ACTN</name>
<feature type="transmembrane region" description="Helical" evidence="2">
    <location>
        <begin position="18"/>
        <end position="38"/>
    </location>
</feature>
<reference evidence="4" key="1">
    <citation type="journal article" date="2019" name="Int. J. Syst. Evol. Microbiol.">
        <title>The Global Catalogue of Microorganisms (GCM) 10K type strain sequencing project: providing services to taxonomists for standard genome sequencing and annotation.</title>
        <authorList>
            <consortium name="The Broad Institute Genomics Platform"/>
            <consortium name="The Broad Institute Genome Sequencing Center for Infectious Disease"/>
            <person name="Wu L."/>
            <person name="Ma J."/>
        </authorList>
    </citation>
    <scope>NUCLEOTIDE SEQUENCE [LARGE SCALE GENOMIC DNA]</scope>
    <source>
        <strain evidence="4">JCM 13852</strain>
    </source>
</reference>
<sequence>MLPVAVALAGRGLRLPTVAYIGWFGLRGPASVVLGLLLDEEHVQGVELLARVVAVTAGLGVLPHGVSAAALADRYGRRQERTTATDRKLREGAPVPESTRVAPRREREP</sequence>